<feature type="chain" id="PRO_5047174565" evidence="2">
    <location>
        <begin position="22"/>
        <end position="175"/>
    </location>
</feature>
<dbReference type="SUPFAM" id="SSF50346">
    <property type="entry name" value="PRC-barrel domain"/>
    <property type="match status" value="1"/>
</dbReference>
<gene>
    <name evidence="4" type="ORF">L4923_01025</name>
</gene>
<reference evidence="4 5" key="1">
    <citation type="submission" date="2022-02" db="EMBL/GenBank/DDBJ databases">
        <title>Draft genome sequence of Mezorhizobium retamae strain IRAMC:0171 isolated from Retama raetam nodules.</title>
        <authorList>
            <person name="Bengaied R."/>
            <person name="Sbissi I."/>
            <person name="Huber K."/>
            <person name="Ghodbane F."/>
            <person name="Nouioui I."/>
            <person name="Tarhouni M."/>
            <person name="Gtari M."/>
        </authorList>
    </citation>
    <scope>NUCLEOTIDE SEQUENCE [LARGE SCALE GENOMIC DNA]</scope>
    <source>
        <strain evidence="4 5">IRAMC:0171</strain>
    </source>
</reference>
<evidence type="ECO:0000313" key="4">
    <source>
        <dbReference type="EMBL" id="MCG7503594.1"/>
    </source>
</evidence>
<evidence type="ECO:0000256" key="2">
    <source>
        <dbReference type="SAM" id="SignalP"/>
    </source>
</evidence>
<evidence type="ECO:0000259" key="3">
    <source>
        <dbReference type="Pfam" id="PF05239"/>
    </source>
</evidence>
<dbReference type="InterPro" id="IPR011033">
    <property type="entry name" value="PRC_barrel-like_sf"/>
</dbReference>
<dbReference type="PANTHER" id="PTHR36505">
    <property type="entry name" value="BLR1072 PROTEIN"/>
    <property type="match status" value="1"/>
</dbReference>
<dbReference type="InterPro" id="IPR027275">
    <property type="entry name" value="PRC-brl_dom"/>
</dbReference>
<evidence type="ECO:0000313" key="5">
    <source>
        <dbReference type="Proteomes" id="UP001201701"/>
    </source>
</evidence>
<dbReference type="Pfam" id="PF05239">
    <property type="entry name" value="PRC"/>
    <property type="match status" value="1"/>
</dbReference>
<dbReference type="Gene3D" id="2.30.30.240">
    <property type="entry name" value="PRC-barrel domain"/>
    <property type="match status" value="1"/>
</dbReference>
<keyword evidence="2" id="KW-0732">Signal</keyword>
<dbReference type="EMBL" id="JAKREW010000001">
    <property type="protein sequence ID" value="MCG7503594.1"/>
    <property type="molecule type" value="Genomic_DNA"/>
</dbReference>
<sequence>MMKTALLGATCALLIGGSALAQTATPNAGGAAETEMSVSTKDVFTAPPGTDPNTVGSIQPKDGQVLATNFIGQSVYESDKADAATVGEVNDLILTADGKIEAAIVGVGGFLGVGEKDVAVSPNQLQMATRSDGKTWLVMKATKDQLNSAPAFDRTKLAEGVAKPADSGTASPPAQ</sequence>
<organism evidence="4 5">
    <name type="scientific">Mesorhizobium retamae</name>
    <dbReference type="NCBI Taxonomy" id="2912854"/>
    <lineage>
        <taxon>Bacteria</taxon>
        <taxon>Pseudomonadati</taxon>
        <taxon>Pseudomonadota</taxon>
        <taxon>Alphaproteobacteria</taxon>
        <taxon>Hyphomicrobiales</taxon>
        <taxon>Phyllobacteriaceae</taxon>
        <taxon>Mesorhizobium</taxon>
    </lineage>
</organism>
<accession>A0ABS9QAA6</accession>
<keyword evidence="5" id="KW-1185">Reference proteome</keyword>
<evidence type="ECO:0000256" key="1">
    <source>
        <dbReference type="SAM" id="MobiDB-lite"/>
    </source>
</evidence>
<dbReference type="RefSeq" id="WP_239361376.1">
    <property type="nucleotide sequence ID" value="NZ_JAKREW010000001.1"/>
</dbReference>
<proteinExistence type="predicted"/>
<feature type="region of interest" description="Disordered" evidence="1">
    <location>
        <begin position="150"/>
        <end position="175"/>
    </location>
</feature>
<protein>
    <submittedName>
        <fullName evidence="4">PRC-barrel domain-containing protein</fullName>
    </submittedName>
</protein>
<comment type="caution">
    <text evidence="4">The sequence shown here is derived from an EMBL/GenBank/DDBJ whole genome shotgun (WGS) entry which is preliminary data.</text>
</comment>
<dbReference type="Proteomes" id="UP001201701">
    <property type="component" value="Unassembled WGS sequence"/>
</dbReference>
<feature type="domain" description="PRC-barrel" evidence="3">
    <location>
        <begin position="64"/>
        <end position="146"/>
    </location>
</feature>
<dbReference type="PANTHER" id="PTHR36505:SF1">
    <property type="entry name" value="BLR1072 PROTEIN"/>
    <property type="match status" value="1"/>
</dbReference>
<name>A0ABS9QAA6_9HYPH</name>
<feature type="signal peptide" evidence="2">
    <location>
        <begin position="1"/>
        <end position="21"/>
    </location>
</feature>